<protein>
    <submittedName>
        <fullName evidence="3">CCE_0567 family metalloprotein</fullName>
    </submittedName>
</protein>
<dbReference type="EMBL" id="JARVCO010000010">
    <property type="protein sequence ID" value="MDZ8119369.1"/>
    <property type="molecule type" value="Genomic_DNA"/>
</dbReference>
<keyword evidence="1" id="KW-0535">Nitrogen fixation</keyword>
<sequence length="70" mass="7995">MSTEEIKDLEKQVTRLKFIAGQKAGDLHDLIEDRLWAEFEDIPAVSEAAYNACKAWQTKQNELNSALSER</sequence>
<dbReference type="RefSeq" id="WP_322609153.1">
    <property type="nucleotide sequence ID" value="NZ_JARVCO010000010.1"/>
</dbReference>
<keyword evidence="4" id="KW-1185">Reference proteome</keyword>
<evidence type="ECO:0000256" key="1">
    <source>
        <dbReference type="ARBA" id="ARBA00023231"/>
    </source>
</evidence>
<accession>A0ABU5MYY5</accession>
<comment type="similarity">
    <text evidence="2">Belongs to the UPF0437 family.</text>
</comment>
<proteinExistence type="inferred from homology"/>
<dbReference type="Pfam" id="PF05082">
    <property type="entry name" value="Rop-like"/>
    <property type="match status" value="1"/>
</dbReference>
<dbReference type="Gene3D" id="1.10.287.660">
    <property type="entry name" value="Helix hairpin bin"/>
    <property type="match status" value="1"/>
</dbReference>
<comment type="caution">
    <text evidence="3">The sequence shown here is derived from an EMBL/GenBank/DDBJ whole genome shotgun (WGS) entry which is preliminary data.</text>
</comment>
<evidence type="ECO:0000313" key="4">
    <source>
        <dbReference type="Proteomes" id="UP001290861"/>
    </source>
</evidence>
<gene>
    <name evidence="3" type="ORF">P9H32_12125</name>
</gene>
<evidence type="ECO:0000313" key="3">
    <source>
        <dbReference type="EMBL" id="MDZ8119369.1"/>
    </source>
</evidence>
<dbReference type="Proteomes" id="UP001290861">
    <property type="component" value="Unassembled WGS sequence"/>
</dbReference>
<dbReference type="InterPro" id="IPR007774">
    <property type="entry name" value="Put_N_fixation"/>
</dbReference>
<dbReference type="PIRSF" id="PIRSF037676">
    <property type="entry name" value="DUF683"/>
    <property type="match status" value="1"/>
</dbReference>
<dbReference type="InterPro" id="IPR029012">
    <property type="entry name" value="Helix_hairpin_bin_sf"/>
</dbReference>
<reference evidence="3 4" key="1">
    <citation type="journal article" date="2024" name="Appl. Environ. Microbiol.">
        <title>Pontiella agarivorans sp. nov., a novel marine anaerobic bacterium capable of degrading macroalgal polysaccharides and fixing nitrogen.</title>
        <authorList>
            <person name="Liu N."/>
            <person name="Kivenson V."/>
            <person name="Peng X."/>
            <person name="Cui Z."/>
            <person name="Lankiewicz T.S."/>
            <person name="Gosselin K.M."/>
            <person name="English C.J."/>
            <person name="Blair E.M."/>
            <person name="O'Malley M.A."/>
            <person name="Valentine D.L."/>
        </authorList>
    </citation>
    <scope>NUCLEOTIDE SEQUENCE [LARGE SCALE GENOMIC DNA]</scope>
    <source>
        <strain evidence="3 4">NLcol2</strain>
    </source>
</reference>
<evidence type="ECO:0000256" key="2">
    <source>
        <dbReference type="ARBA" id="ARBA00044954"/>
    </source>
</evidence>
<organism evidence="3 4">
    <name type="scientific">Pontiella agarivorans</name>
    <dbReference type="NCBI Taxonomy" id="3038953"/>
    <lineage>
        <taxon>Bacteria</taxon>
        <taxon>Pseudomonadati</taxon>
        <taxon>Kiritimatiellota</taxon>
        <taxon>Kiritimatiellia</taxon>
        <taxon>Kiritimatiellales</taxon>
        <taxon>Pontiellaceae</taxon>
        <taxon>Pontiella</taxon>
    </lineage>
</organism>
<name>A0ABU5MYY5_9BACT</name>